<dbReference type="PANTHER" id="PTHR10569">
    <property type="entry name" value="GLYCOGEN DEBRANCHING ENZYME"/>
    <property type="match status" value="1"/>
</dbReference>
<dbReference type="GO" id="GO:0004134">
    <property type="term" value="F:4-alpha-glucanotransferase activity"/>
    <property type="evidence" value="ECO:0007669"/>
    <property type="project" value="InterPro"/>
</dbReference>
<dbReference type="Proteomes" id="UP001302494">
    <property type="component" value="Chromosome"/>
</dbReference>
<dbReference type="InterPro" id="IPR024742">
    <property type="entry name" value="Glycogen_debranch_N"/>
</dbReference>
<evidence type="ECO:0000259" key="2">
    <source>
        <dbReference type="Pfam" id="PF12439"/>
    </source>
</evidence>
<evidence type="ECO:0000313" key="3">
    <source>
        <dbReference type="EMBL" id="WNM62615.1"/>
    </source>
</evidence>
<dbReference type="InterPro" id="IPR012341">
    <property type="entry name" value="6hp_glycosidase-like_sf"/>
</dbReference>
<dbReference type="AlphaFoldDB" id="A0AA96GLP1"/>
<dbReference type="EMBL" id="CP116968">
    <property type="protein sequence ID" value="WNM62615.1"/>
    <property type="molecule type" value="Genomic_DNA"/>
</dbReference>
<name>A0AA96GLP1_9BACT</name>
<dbReference type="InterPro" id="IPR032790">
    <property type="entry name" value="GDE_C"/>
</dbReference>
<dbReference type="Pfam" id="PF12439">
    <property type="entry name" value="GDE_N"/>
    <property type="match status" value="1"/>
</dbReference>
<dbReference type="KEGG" id="nneo:PQG83_02395"/>
<dbReference type="GO" id="GO:0004135">
    <property type="term" value="F:amylo-alpha-1,6-glucosidase activity"/>
    <property type="evidence" value="ECO:0007669"/>
    <property type="project" value="InterPro"/>
</dbReference>
<dbReference type="InterPro" id="IPR006451">
    <property type="entry name" value="Glycogen_debranch_arc"/>
</dbReference>
<dbReference type="InterPro" id="IPR010401">
    <property type="entry name" value="AGL/Gdb1"/>
</dbReference>
<dbReference type="PANTHER" id="PTHR10569:SF2">
    <property type="entry name" value="GLYCOGEN DEBRANCHING ENZYME"/>
    <property type="match status" value="1"/>
</dbReference>
<keyword evidence="4" id="KW-1185">Reference proteome</keyword>
<feature type="domain" description="Glycogen debranching enzyme C-terminal" evidence="1">
    <location>
        <begin position="317"/>
        <end position="678"/>
    </location>
</feature>
<feature type="domain" description="Glycogen debranching enzyme bacterial and archaeal type N-terminal" evidence="2">
    <location>
        <begin position="31"/>
        <end position="252"/>
    </location>
</feature>
<reference evidence="3 4" key="1">
    <citation type="submission" date="2023-01" db="EMBL/GenBank/DDBJ databases">
        <title>Cultivation and genomic characterization of new, ubiquitous marine nitrite-oxidizing bacteria from the Nitrospirales.</title>
        <authorList>
            <person name="Mueller A.J."/>
            <person name="Daebeler A."/>
            <person name="Herbold C.W."/>
            <person name="Kirkegaard R.H."/>
            <person name="Daims H."/>
        </authorList>
    </citation>
    <scope>NUCLEOTIDE SEQUENCE [LARGE SCALE GENOMIC DNA]</scope>
    <source>
        <strain evidence="3 4">DK</strain>
    </source>
</reference>
<dbReference type="GO" id="GO:0005980">
    <property type="term" value="P:glycogen catabolic process"/>
    <property type="evidence" value="ECO:0007669"/>
    <property type="project" value="InterPro"/>
</dbReference>
<dbReference type="Gene3D" id="1.50.10.10">
    <property type="match status" value="1"/>
</dbReference>
<dbReference type="Pfam" id="PF06202">
    <property type="entry name" value="GDE_C"/>
    <property type="match status" value="1"/>
</dbReference>
<evidence type="ECO:0000313" key="4">
    <source>
        <dbReference type="Proteomes" id="UP001302494"/>
    </source>
</evidence>
<dbReference type="SUPFAM" id="SSF48208">
    <property type="entry name" value="Six-hairpin glycosidases"/>
    <property type="match status" value="1"/>
</dbReference>
<dbReference type="FunFam" id="1.50.10.10:FF:000073">
    <property type="entry name" value="Glycogen debranching enzyme, hypothetical (TreX-like)"/>
    <property type="match status" value="1"/>
</dbReference>
<gene>
    <name evidence="3" type="ORF">PQG83_02395</name>
</gene>
<proteinExistence type="predicted"/>
<accession>A0AA96GLP1</accession>
<sequence>MFDGKLAMHPIVRQLTRAQLHEDGQDILLSREWLVTNGLGGYASGTVAGVATRRYHGGLIAALPAPLGRQMTLSHLSERVRLGDKSVIKLSGETQTPGDSHVYGINYLTEFRLEMGLPVWRYELSGATIEKQVLMPHQQNTVYIIYRLLQGDPVRLKLMPSVHNRSHDSSVSTPLPGTFRLSEFESRFELSVLPDLPTIRMSLDGARQAFTVNRQTLPEVMYPVEESRGYEEIGTLWSPGYFRADLSQDRSVCLVASTESWDIVAALPAEEALRLEYERRARALAAAHPSARDGLGAELVLAADQFIIKPVGRTEDTARVRAGGDEMRTIIAGYHWFTDWGRDTMISLEGLTLTTGRQADTGYTLRLFAHYLRDGLLPNLFPEGGKEGLYHTADGTLWFFHAIERYVQATGDLVTLDILLPHLLNIVEHHVRGTRFGIGVDPQDGLLRQGEDGYQLTWMDAKVDDWVVTPRRGKAVEINALWYNALCLLADWLRQRNNPDDAGKWERFAEQARISFNRRFWYKGGGYLFDVVDGEQGDDSACRPNQLLAISLTHPILDSSYWSSVVEVVEKRLVTPVGLRSLSPDHADYNAKYDGNLRARDAAYHQGTVWAWLIGPFIDAWMKVHPDNPAGARRFLSGFERHLNEGCIGSISEIFDAEAPFTPRGCIAQAWSVAEVLRCWVKTTPVVRDA</sequence>
<dbReference type="InterPro" id="IPR008928">
    <property type="entry name" value="6-hairpin_glycosidase_sf"/>
</dbReference>
<organism evidence="3 4">
    <name type="scientific">Candidatus Nitrospira neomarina</name>
    <dbReference type="NCBI Taxonomy" id="3020899"/>
    <lineage>
        <taxon>Bacteria</taxon>
        <taxon>Pseudomonadati</taxon>
        <taxon>Nitrospirota</taxon>
        <taxon>Nitrospiria</taxon>
        <taxon>Nitrospirales</taxon>
        <taxon>Nitrospiraceae</taxon>
        <taxon>Nitrospira</taxon>
    </lineage>
</organism>
<dbReference type="NCBIfam" id="TIGR01561">
    <property type="entry name" value="gde_arch"/>
    <property type="match status" value="1"/>
</dbReference>
<evidence type="ECO:0000259" key="1">
    <source>
        <dbReference type="Pfam" id="PF06202"/>
    </source>
</evidence>
<protein>
    <submittedName>
        <fullName evidence="3">Amylo-alpha-1,6-glucosidase</fullName>
    </submittedName>
</protein>
<dbReference type="RefSeq" id="WP_312746361.1">
    <property type="nucleotide sequence ID" value="NZ_CP116968.1"/>
</dbReference>